<gene>
    <name evidence="2" type="ORF">A3D91_01515</name>
</gene>
<comment type="caution">
    <text evidence="2">The sequence shown here is derived from an EMBL/GenBank/DDBJ whole genome shotgun (WGS) entry which is preliminary data.</text>
</comment>
<dbReference type="AlphaFoldDB" id="A0A1F4V9I5"/>
<protein>
    <recommendedName>
        <fullName evidence="1">DUF7768 domain-containing protein</fullName>
    </recommendedName>
</protein>
<name>A0A1F4V9I5_UNCKA</name>
<reference evidence="2 3" key="1">
    <citation type="journal article" date="2016" name="Nat. Commun.">
        <title>Thousands of microbial genomes shed light on interconnected biogeochemical processes in an aquifer system.</title>
        <authorList>
            <person name="Anantharaman K."/>
            <person name="Brown C.T."/>
            <person name="Hug L.A."/>
            <person name="Sharon I."/>
            <person name="Castelle C.J."/>
            <person name="Probst A.J."/>
            <person name="Thomas B.C."/>
            <person name="Singh A."/>
            <person name="Wilkins M.J."/>
            <person name="Karaoz U."/>
            <person name="Brodie E.L."/>
            <person name="Williams K.H."/>
            <person name="Hubbard S.S."/>
            <person name="Banfield J.F."/>
        </authorList>
    </citation>
    <scope>NUCLEOTIDE SEQUENCE [LARGE SCALE GENOMIC DNA]</scope>
</reference>
<dbReference type="Pfam" id="PF24963">
    <property type="entry name" value="DUF7768"/>
    <property type="match status" value="2"/>
</dbReference>
<evidence type="ECO:0000259" key="1">
    <source>
        <dbReference type="Pfam" id="PF24963"/>
    </source>
</evidence>
<feature type="domain" description="DUF7768" evidence="1">
    <location>
        <begin position="29"/>
        <end position="109"/>
    </location>
</feature>
<dbReference type="Proteomes" id="UP000178127">
    <property type="component" value="Unassembled WGS sequence"/>
</dbReference>
<dbReference type="EMBL" id="MEVD01000009">
    <property type="protein sequence ID" value="OGC53824.1"/>
    <property type="molecule type" value="Genomic_DNA"/>
</dbReference>
<dbReference type="InterPro" id="IPR056670">
    <property type="entry name" value="DUF7768"/>
</dbReference>
<dbReference type="STRING" id="1802620.A3D91_01515"/>
<accession>A0A1F4V9I5</accession>
<evidence type="ECO:0000313" key="3">
    <source>
        <dbReference type="Proteomes" id="UP000178127"/>
    </source>
</evidence>
<organism evidence="2 3">
    <name type="scientific">candidate division WWE3 bacterium RIFCSPHIGHO2_02_FULL_38_14</name>
    <dbReference type="NCBI Taxonomy" id="1802620"/>
    <lineage>
        <taxon>Bacteria</taxon>
        <taxon>Katanobacteria</taxon>
    </lineage>
</organism>
<sequence length="280" mass="33228">MIKLKRTSVHDSLNLKEDFKLVFNSFSKKNFYLRTQISAYTLLQGKVPVNPFMNFDYNLSSAVDKSLIRIANNTMIKKSDELWVFGEISDGVLVEIYLAKKNKKPVRFFIPNENIHDFKEIKMEDATLENVSPWVWEWVLSGKKLERWHPRLQFTKTYPLVYPAYSKQNFFWQAHISQFCIEKKRIPLNPFMLFRYFLGDIVPREHVYRANNNIVVRLDELWAFGQVSDGVLAEIKIAHEQGKKVKYFKIISGNPVKFRQIPPRYVKFEENELEKHRSLL</sequence>
<feature type="domain" description="DUF7768" evidence="1">
    <location>
        <begin position="169"/>
        <end position="248"/>
    </location>
</feature>
<proteinExistence type="predicted"/>
<evidence type="ECO:0000313" key="2">
    <source>
        <dbReference type="EMBL" id="OGC53824.1"/>
    </source>
</evidence>